<dbReference type="KEGG" id="pfla:Pflav_011560"/>
<feature type="compositionally biased region" description="Polar residues" evidence="1">
    <location>
        <begin position="28"/>
        <end position="37"/>
    </location>
</feature>
<dbReference type="InterPro" id="IPR001646">
    <property type="entry name" value="5peptide_repeat"/>
</dbReference>
<evidence type="ECO:0000313" key="2">
    <source>
        <dbReference type="EMBL" id="BCB74746.1"/>
    </source>
</evidence>
<accession>A0A6F8XLQ7</accession>
<dbReference type="Gene3D" id="2.160.20.80">
    <property type="entry name" value="E3 ubiquitin-protein ligase SopA"/>
    <property type="match status" value="2"/>
</dbReference>
<dbReference type="AlphaFoldDB" id="A0A6F8XLQ7"/>
<dbReference type="PANTHER" id="PTHR14136:SF17">
    <property type="entry name" value="BTB_POZ DOMAIN-CONTAINING PROTEIN KCTD9"/>
    <property type="match status" value="1"/>
</dbReference>
<feature type="region of interest" description="Disordered" evidence="1">
    <location>
        <begin position="1"/>
        <end position="57"/>
    </location>
</feature>
<dbReference type="Proteomes" id="UP000502508">
    <property type="component" value="Chromosome"/>
</dbReference>
<dbReference type="InterPro" id="IPR051082">
    <property type="entry name" value="Pentapeptide-BTB/POZ_domain"/>
</dbReference>
<name>A0A6F8XLQ7_9ACTN</name>
<reference evidence="2 3" key="2">
    <citation type="submission" date="2020-03" db="EMBL/GenBank/DDBJ databases">
        <authorList>
            <person name="Ichikawa N."/>
            <person name="Kimura A."/>
            <person name="Kitahashi Y."/>
            <person name="Uohara A."/>
        </authorList>
    </citation>
    <scope>NUCLEOTIDE SEQUENCE [LARGE SCALE GENOMIC DNA]</scope>
    <source>
        <strain evidence="2 3">NBRC 107702</strain>
    </source>
</reference>
<sequence>MTRAVTPIRDRDAGPTGDRARCGDSGGPNKQLSNDYETSIDPRSTEDMTTARRTGRPVQRTLSARLGRRRRTLQRWPEAGQRPHWSQTATALAGVVSVLLVAAGLYYTNEANRAQQDLNTQGQITDRFGRATDQLGSDQVDVRLGGIYSLGRLIGDSPRDAETIVEVLSAYVREHGSRNLRANANAKVSVDVQAALAVLGRRPATTPRMDFGGANLNSADLSGMDLTSADLTGTSLIDADLSGARLPGTDLTGANLTDIDLTGANLAHANLAVNDFTGADLTSANLTGISLFEANLSFITLDRADLTGSSLEGANLRYSSLTKAHLAETNLTYANLSHADLTDADLRNATLTDADLTDAKVTTAQLATARDSARVKGFTGR</sequence>
<reference evidence="2 3" key="1">
    <citation type="submission" date="2020-03" db="EMBL/GenBank/DDBJ databases">
        <title>Whole genome shotgun sequence of Phytohabitans flavus NBRC 107702.</title>
        <authorList>
            <person name="Komaki H."/>
            <person name="Tamura T."/>
        </authorList>
    </citation>
    <scope>NUCLEOTIDE SEQUENCE [LARGE SCALE GENOMIC DNA]</scope>
    <source>
        <strain evidence="2 3">NBRC 107702</strain>
    </source>
</reference>
<dbReference type="Pfam" id="PF00805">
    <property type="entry name" value="Pentapeptide"/>
    <property type="match status" value="3"/>
</dbReference>
<dbReference type="PANTHER" id="PTHR14136">
    <property type="entry name" value="BTB_POZ DOMAIN-CONTAINING PROTEIN KCTD9"/>
    <property type="match status" value="1"/>
</dbReference>
<evidence type="ECO:0000256" key="1">
    <source>
        <dbReference type="SAM" id="MobiDB-lite"/>
    </source>
</evidence>
<organism evidence="2 3">
    <name type="scientific">Phytohabitans flavus</name>
    <dbReference type="NCBI Taxonomy" id="1076124"/>
    <lineage>
        <taxon>Bacteria</taxon>
        <taxon>Bacillati</taxon>
        <taxon>Actinomycetota</taxon>
        <taxon>Actinomycetes</taxon>
        <taxon>Micromonosporales</taxon>
        <taxon>Micromonosporaceae</taxon>
    </lineage>
</organism>
<proteinExistence type="predicted"/>
<dbReference type="EMBL" id="AP022870">
    <property type="protein sequence ID" value="BCB74746.1"/>
    <property type="molecule type" value="Genomic_DNA"/>
</dbReference>
<gene>
    <name evidence="2" type="ORF">Pflav_011560</name>
</gene>
<feature type="compositionally biased region" description="Basic and acidic residues" evidence="1">
    <location>
        <begin position="8"/>
        <end position="22"/>
    </location>
</feature>
<keyword evidence="3" id="KW-1185">Reference proteome</keyword>
<dbReference type="SUPFAM" id="SSF141571">
    <property type="entry name" value="Pentapeptide repeat-like"/>
    <property type="match status" value="1"/>
</dbReference>
<evidence type="ECO:0008006" key="4">
    <source>
        <dbReference type="Google" id="ProtNLM"/>
    </source>
</evidence>
<evidence type="ECO:0000313" key="3">
    <source>
        <dbReference type="Proteomes" id="UP000502508"/>
    </source>
</evidence>
<protein>
    <recommendedName>
        <fullName evidence="4">Pentapeptide repeat-containing protein</fullName>
    </recommendedName>
</protein>